<feature type="transmembrane region" description="Helical" evidence="1">
    <location>
        <begin position="33"/>
        <end position="54"/>
    </location>
</feature>
<sequence length="268" mass="29308">MAERIVELKKTLDVALFATRMNFRSHLVHPGEVVLANLGALVQAVSGAAVFMLALSTAGVVHGWTLAQWAVLTGFTTVARALWNTVFYGTLDIPDMIRGGEVDHYLVRPTSPLMLILFSKVDTDVWIEIVIGLGMMGAALHYSGAELSAVVVLFIPVALIGAALVFAAVHLAVTSLSFWLRHDAMLSMLIWRFDSFAQLPMSFYPKWIVAVFSTVVPFAFVGYYPCLYILGKTDSPIVWLCPMAGPLLMVPAVMLWRRGLARYSGTGS</sequence>
<dbReference type="InterPro" id="IPR010390">
    <property type="entry name" value="ABC-2_transporter-like"/>
</dbReference>
<dbReference type="RefSeq" id="WP_150206644.1">
    <property type="nucleotide sequence ID" value="NZ_CP029190.1"/>
</dbReference>
<dbReference type="OrthoDB" id="9788195at2"/>
<name>A0A5P2CXA0_STRVZ</name>
<feature type="transmembrane region" description="Helical" evidence="1">
    <location>
        <begin position="125"/>
        <end position="144"/>
    </location>
</feature>
<organism evidence="2 3">
    <name type="scientific">Streptomyces venezuelae</name>
    <dbReference type="NCBI Taxonomy" id="54571"/>
    <lineage>
        <taxon>Bacteria</taxon>
        <taxon>Bacillati</taxon>
        <taxon>Actinomycetota</taxon>
        <taxon>Actinomycetes</taxon>
        <taxon>Kitasatosporales</taxon>
        <taxon>Streptomycetaceae</taxon>
        <taxon>Streptomyces</taxon>
    </lineage>
</organism>
<evidence type="ECO:0000313" key="2">
    <source>
        <dbReference type="EMBL" id="QES47534.1"/>
    </source>
</evidence>
<proteinExistence type="predicted"/>
<accession>A0A5P2CXA0</accession>
<feature type="transmembrane region" description="Helical" evidence="1">
    <location>
        <begin position="237"/>
        <end position="256"/>
    </location>
</feature>
<evidence type="ECO:0000256" key="1">
    <source>
        <dbReference type="SAM" id="Phobius"/>
    </source>
</evidence>
<dbReference type="PANTHER" id="PTHR36833">
    <property type="entry name" value="SLR0610 PROTEIN-RELATED"/>
    <property type="match status" value="1"/>
</dbReference>
<keyword evidence="1" id="KW-0812">Transmembrane</keyword>
<dbReference type="EMBL" id="CP029190">
    <property type="protein sequence ID" value="QES47534.1"/>
    <property type="molecule type" value="Genomic_DNA"/>
</dbReference>
<feature type="transmembrane region" description="Helical" evidence="1">
    <location>
        <begin position="207"/>
        <end position="231"/>
    </location>
</feature>
<evidence type="ECO:0008006" key="4">
    <source>
        <dbReference type="Google" id="ProtNLM"/>
    </source>
</evidence>
<feature type="transmembrane region" description="Helical" evidence="1">
    <location>
        <begin position="150"/>
        <end position="180"/>
    </location>
</feature>
<dbReference type="AlphaFoldDB" id="A0A5P2CXA0"/>
<gene>
    <name evidence="2" type="ORF">DEJ50_06535</name>
</gene>
<protein>
    <recommendedName>
        <fullName evidence="4">ABC transporter permease</fullName>
    </recommendedName>
</protein>
<dbReference type="Proteomes" id="UP000325211">
    <property type="component" value="Chromosome"/>
</dbReference>
<dbReference type="Pfam" id="PF06182">
    <property type="entry name" value="ABC2_membrane_6"/>
    <property type="match status" value="1"/>
</dbReference>
<dbReference type="PANTHER" id="PTHR36833:SF1">
    <property type="entry name" value="INTEGRAL MEMBRANE TRANSPORT PROTEIN"/>
    <property type="match status" value="1"/>
</dbReference>
<reference evidence="2 3" key="1">
    <citation type="submission" date="2018-05" db="EMBL/GenBank/DDBJ databases">
        <title>Streptomyces venezuelae.</title>
        <authorList>
            <person name="Kim W."/>
            <person name="Lee N."/>
            <person name="Cho B.-K."/>
        </authorList>
    </citation>
    <scope>NUCLEOTIDE SEQUENCE [LARGE SCALE GENOMIC DNA]</scope>
    <source>
        <strain evidence="2 3">ATCC 21782</strain>
    </source>
</reference>
<evidence type="ECO:0000313" key="3">
    <source>
        <dbReference type="Proteomes" id="UP000325211"/>
    </source>
</evidence>
<keyword evidence="1" id="KW-1133">Transmembrane helix</keyword>
<keyword evidence="1" id="KW-0472">Membrane</keyword>